<gene>
    <name evidence="4" type="ORF">EJB05_12665</name>
</gene>
<proteinExistence type="predicted"/>
<feature type="region of interest" description="Disordered" evidence="2">
    <location>
        <begin position="290"/>
        <end position="321"/>
    </location>
</feature>
<keyword evidence="5" id="KW-1185">Reference proteome</keyword>
<dbReference type="InterPro" id="IPR036875">
    <property type="entry name" value="Znf_CCHC_sf"/>
</dbReference>
<evidence type="ECO:0000313" key="5">
    <source>
        <dbReference type="Proteomes" id="UP000324897"/>
    </source>
</evidence>
<protein>
    <recommendedName>
        <fullName evidence="3">CCHC-type domain-containing protein</fullName>
    </recommendedName>
</protein>
<dbReference type="Gramene" id="TVU39256">
    <property type="protein sequence ID" value="TVU39256"/>
    <property type="gene ID" value="EJB05_12665"/>
</dbReference>
<dbReference type="Proteomes" id="UP000324897">
    <property type="component" value="Chromosome 4"/>
</dbReference>
<feature type="region of interest" description="Disordered" evidence="2">
    <location>
        <begin position="94"/>
        <end position="115"/>
    </location>
</feature>
<keyword evidence="1" id="KW-0863">Zinc-finger</keyword>
<sequence length="321" mass="35207">MEDDELGEETRHRLDTWLVRAATPAQRAEECEDLIARERKHRASSPGKLEPFDLKYEKAPHFCFKCGRLGHGDRECQYKPHGFAGYRYGEKLRGSPHKRAESRSKTMHAMPKPSAARNLKYANPLQKFRRDKPPAMGADEEQEEKAAEVPPHVSTELARQVNNLSVDKPQPLAKAGVVSERDPEVSGNSGSMVKAVSKRFEANVSGSETEQNWKHKTRARAPEQTGVVGNTKVVPVQQALASLKDSLMTAGGCLAGGQDDVPMLPVSPLGKRSSAREGETHVQHVLALEATNSAKKGRTMSDVPANAVDLTGAHGEPRQEQ</sequence>
<dbReference type="AlphaFoldDB" id="A0A5J9VUE8"/>
<keyword evidence="1" id="KW-0479">Metal-binding</keyword>
<dbReference type="InterPro" id="IPR001878">
    <property type="entry name" value="Znf_CCHC"/>
</dbReference>
<dbReference type="EMBL" id="RWGY01000007">
    <property type="protein sequence ID" value="TVU39256.1"/>
    <property type="molecule type" value="Genomic_DNA"/>
</dbReference>
<organism evidence="4 5">
    <name type="scientific">Eragrostis curvula</name>
    <name type="common">weeping love grass</name>
    <dbReference type="NCBI Taxonomy" id="38414"/>
    <lineage>
        <taxon>Eukaryota</taxon>
        <taxon>Viridiplantae</taxon>
        <taxon>Streptophyta</taxon>
        <taxon>Embryophyta</taxon>
        <taxon>Tracheophyta</taxon>
        <taxon>Spermatophyta</taxon>
        <taxon>Magnoliopsida</taxon>
        <taxon>Liliopsida</taxon>
        <taxon>Poales</taxon>
        <taxon>Poaceae</taxon>
        <taxon>PACMAD clade</taxon>
        <taxon>Chloridoideae</taxon>
        <taxon>Eragrostideae</taxon>
        <taxon>Eragrostidinae</taxon>
        <taxon>Eragrostis</taxon>
    </lineage>
</organism>
<accession>A0A5J9VUE8</accession>
<dbReference type="SUPFAM" id="SSF57756">
    <property type="entry name" value="Retrovirus zinc finger-like domains"/>
    <property type="match status" value="1"/>
</dbReference>
<evidence type="ECO:0000256" key="2">
    <source>
        <dbReference type="SAM" id="MobiDB-lite"/>
    </source>
</evidence>
<dbReference type="GO" id="GO:0008270">
    <property type="term" value="F:zinc ion binding"/>
    <property type="evidence" value="ECO:0007669"/>
    <property type="project" value="UniProtKB-KW"/>
</dbReference>
<dbReference type="InterPro" id="IPR025836">
    <property type="entry name" value="Zn_knuckle_CX2CX4HX4C"/>
</dbReference>
<dbReference type="OrthoDB" id="1707487at2759"/>
<comment type="caution">
    <text evidence="4">The sequence shown here is derived from an EMBL/GenBank/DDBJ whole genome shotgun (WGS) entry which is preliminary data.</text>
</comment>
<feature type="domain" description="CCHC-type" evidence="3">
    <location>
        <begin position="63"/>
        <end position="76"/>
    </location>
</feature>
<feature type="non-terminal residue" evidence="4">
    <location>
        <position position="1"/>
    </location>
</feature>
<dbReference type="Pfam" id="PF14392">
    <property type="entry name" value="zf-CCHC_4"/>
    <property type="match status" value="1"/>
</dbReference>
<evidence type="ECO:0000259" key="3">
    <source>
        <dbReference type="PROSITE" id="PS50158"/>
    </source>
</evidence>
<feature type="compositionally biased region" description="Basic and acidic residues" evidence="2">
    <location>
        <begin position="94"/>
        <end position="104"/>
    </location>
</feature>
<keyword evidence="1" id="KW-0862">Zinc</keyword>
<name>A0A5J9VUE8_9POAL</name>
<dbReference type="GO" id="GO:0003676">
    <property type="term" value="F:nucleic acid binding"/>
    <property type="evidence" value="ECO:0007669"/>
    <property type="project" value="InterPro"/>
</dbReference>
<feature type="region of interest" description="Disordered" evidence="2">
    <location>
        <begin position="129"/>
        <end position="190"/>
    </location>
</feature>
<evidence type="ECO:0000256" key="1">
    <source>
        <dbReference type="PROSITE-ProRule" id="PRU00047"/>
    </source>
</evidence>
<dbReference type="PROSITE" id="PS50158">
    <property type="entry name" value="ZF_CCHC"/>
    <property type="match status" value="1"/>
</dbReference>
<evidence type="ECO:0000313" key="4">
    <source>
        <dbReference type="EMBL" id="TVU39256.1"/>
    </source>
</evidence>
<reference evidence="4 5" key="1">
    <citation type="journal article" date="2019" name="Sci. Rep.">
        <title>A high-quality genome of Eragrostis curvula grass provides insights into Poaceae evolution and supports new strategies to enhance forage quality.</title>
        <authorList>
            <person name="Carballo J."/>
            <person name="Santos B.A.C.M."/>
            <person name="Zappacosta D."/>
            <person name="Garbus I."/>
            <person name="Selva J.P."/>
            <person name="Gallo C.A."/>
            <person name="Diaz A."/>
            <person name="Albertini E."/>
            <person name="Caccamo M."/>
            <person name="Echenique V."/>
        </authorList>
    </citation>
    <scope>NUCLEOTIDE SEQUENCE [LARGE SCALE GENOMIC DNA]</scope>
    <source>
        <strain evidence="5">cv. Victoria</strain>
        <tissue evidence="4">Leaf</tissue>
    </source>
</reference>